<feature type="region of interest" description="Disordered" evidence="10">
    <location>
        <begin position="1102"/>
        <end position="1136"/>
    </location>
</feature>
<feature type="compositionally biased region" description="Polar residues" evidence="10">
    <location>
        <begin position="1271"/>
        <end position="1295"/>
    </location>
</feature>
<feature type="compositionally biased region" description="Pro residues" evidence="10">
    <location>
        <begin position="706"/>
        <end position="729"/>
    </location>
</feature>
<feature type="compositionally biased region" description="Polar residues" evidence="10">
    <location>
        <begin position="1102"/>
        <end position="1115"/>
    </location>
</feature>
<feature type="compositionally biased region" description="Polar residues" evidence="10">
    <location>
        <begin position="789"/>
        <end position="804"/>
    </location>
</feature>
<feature type="compositionally biased region" description="Basic and acidic residues" evidence="10">
    <location>
        <begin position="1057"/>
        <end position="1067"/>
    </location>
</feature>
<feature type="compositionally biased region" description="Low complexity" evidence="10">
    <location>
        <begin position="989"/>
        <end position="999"/>
    </location>
</feature>
<dbReference type="GO" id="GO:0012505">
    <property type="term" value="C:endomembrane system"/>
    <property type="evidence" value="ECO:0007669"/>
    <property type="project" value="UniProtKB-SubCell"/>
</dbReference>
<dbReference type="FunFam" id="2.60.40.1170:FF:000018">
    <property type="entry name" value="stonin-2 isoform X2"/>
    <property type="match status" value="1"/>
</dbReference>
<gene>
    <name evidence="13" type="ORF">FWK35_00003067</name>
</gene>
<dbReference type="InterPro" id="IPR001392">
    <property type="entry name" value="Clathrin_mu"/>
</dbReference>
<dbReference type="GO" id="GO:0006897">
    <property type="term" value="P:endocytosis"/>
    <property type="evidence" value="ECO:0007669"/>
    <property type="project" value="UniProtKB-KW"/>
</dbReference>
<feature type="region of interest" description="Disordered" evidence="10">
    <location>
        <begin position="125"/>
        <end position="150"/>
    </location>
</feature>
<comment type="caution">
    <text evidence="13">The sequence shown here is derived from an EMBL/GenBank/DDBJ whole genome shotgun (WGS) entry which is preliminary data.</text>
</comment>
<evidence type="ECO:0000256" key="7">
    <source>
        <dbReference type="ARBA" id="ARBA00022737"/>
    </source>
</evidence>
<keyword evidence="7" id="KW-0677">Repeat</keyword>
<feature type="region of interest" description="Disordered" evidence="10">
    <location>
        <begin position="976"/>
        <end position="1024"/>
    </location>
</feature>
<dbReference type="InterPro" id="IPR012320">
    <property type="entry name" value="SHD_dom"/>
</dbReference>
<evidence type="ECO:0000256" key="6">
    <source>
        <dbReference type="ARBA" id="ARBA00022583"/>
    </source>
</evidence>
<evidence type="ECO:0000256" key="10">
    <source>
        <dbReference type="SAM" id="MobiDB-lite"/>
    </source>
</evidence>
<evidence type="ECO:0000256" key="4">
    <source>
        <dbReference type="ARBA" id="ARBA00022448"/>
    </source>
</evidence>
<evidence type="ECO:0000259" key="11">
    <source>
        <dbReference type="PROSITE" id="PS51070"/>
    </source>
</evidence>
<evidence type="ECO:0000256" key="1">
    <source>
        <dbReference type="ARBA" id="ARBA00004308"/>
    </source>
</evidence>
<dbReference type="EMBL" id="VUJU01000260">
    <property type="protein sequence ID" value="KAF0771729.1"/>
    <property type="molecule type" value="Genomic_DNA"/>
</dbReference>
<comment type="similarity">
    <text evidence="3">Belongs to the Stoned B family.</text>
</comment>
<evidence type="ECO:0000313" key="13">
    <source>
        <dbReference type="EMBL" id="KAF0771729.1"/>
    </source>
</evidence>
<dbReference type="OrthoDB" id="10063141at2759"/>
<feature type="region of interest" description="Disordered" evidence="10">
    <location>
        <begin position="1043"/>
        <end position="1087"/>
    </location>
</feature>
<keyword evidence="14" id="KW-1185">Reference proteome</keyword>
<dbReference type="GO" id="GO:0006886">
    <property type="term" value="P:intracellular protein transport"/>
    <property type="evidence" value="ECO:0007669"/>
    <property type="project" value="InterPro"/>
</dbReference>
<feature type="region of interest" description="Disordered" evidence="10">
    <location>
        <begin position="637"/>
        <end position="658"/>
    </location>
</feature>
<feature type="compositionally biased region" description="Basic and acidic residues" evidence="10">
    <location>
        <begin position="31"/>
        <end position="51"/>
    </location>
</feature>
<dbReference type="FunFam" id="2.60.40.1170:FF:000022">
    <property type="entry name" value="AP-1 complex subunit mu"/>
    <property type="match status" value="1"/>
</dbReference>
<evidence type="ECO:0000256" key="5">
    <source>
        <dbReference type="ARBA" id="ARBA00022490"/>
    </source>
</evidence>
<keyword evidence="8" id="KW-0653">Protein transport</keyword>
<dbReference type="Pfam" id="PF00928">
    <property type="entry name" value="Adap_comp_sub"/>
    <property type="match status" value="1"/>
</dbReference>
<feature type="region of interest" description="Disordered" evidence="10">
    <location>
        <begin position="1193"/>
        <end position="1304"/>
    </location>
</feature>
<feature type="region of interest" description="Disordered" evidence="10">
    <location>
        <begin position="689"/>
        <end position="732"/>
    </location>
</feature>
<feature type="region of interest" description="Disordered" evidence="10">
    <location>
        <begin position="905"/>
        <end position="924"/>
    </location>
</feature>
<dbReference type="InterPro" id="IPR028565">
    <property type="entry name" value="MHD"/>
</dbReference>
<reference evidence="13 14" key="1">
    <citation type="submission" date="2019-08" db="EMBL/GenBank/DDBJ databases">
        <title>Whole genome of Aphis craccivora.</title>
        <authorList>
            <person name="Voronova N.V."/>
            <person name="Shulinski R.S."/>
            <person name="Bandarenka Y.V."/>
            <person name="Zhorov D.G."/>
            <person name="Warner D."/>
        </authorList>
    </citation>
    <scope>NUCLEOTIDE SEQUENCE [LARGE SCALE GENOMIC DNA]</scope>
    <source>
        <strain evidence="13">180601</strain>
        <tissue evidence="13">Whole Body</tissue>
    </source>
</reference>
<organism evidence="13 14">
    <name type="scientific">Aphis craccivora</name>
    <name type="common">Cowpea aphid</name>
    <dbReference type="NCBI Taxonomy" id="307492"/>
    <lineage>
        <taxon>Eukaryota</taxon>
        <taxon>Metazoa</taxon>
        <taxon>Ecdysozoa</taxon>
        <taxon>Arthropoda</taxon>
        <taxon>Hexapoda</taxon>
        <taxon>Insecta</taxon>
        <taxon>Pterygota</taxon>
        <taxon>Neoptera</taxon>
        <taxon>Paraneoptera</taxon>
        <taxon>Hemiptera</taxon>
        <taxon>Sternorrhyncha</taxon>
        <taxon>Aphidomorpha</taxon>
        <taxon>Aphidoidea</taxon>
        <taxon>Aphididae</taxon>
        <taxon>Aphidini</taxon>
        <taxon>Aphis</taxon>
        <taxon>Aphis</taxon>
    </lineage>
</organism>
<feature type="region of interest" description="Disordered" evidence="10">
    <location>
        <begin position="1823"/>
        <end position="1853"/>
    </location>
</feature>
<dbReference type="InterPro" id="IPR036168">
    <property type="entry name" value="AP2_Mu_C_sf"/>
</dbReference>
<feature type="compositionally biased region" description="Basic residues" evidence="10">
    <location>
        <begin position="1"/>
        <end position="18"/>
    </location>
</feature>
<dbReference type="PROSITE" id="PS51070">
    <property type="entry name" value="SHD"/>
    <property type="match status" value="1"/>
</dbReference>
<keyword evidence="4" id="KW-0813">Transport</keyword>
<feature type="compositionally biased region" description="Polar residues" evidence="10">
    <location>
        <begin position="1193"/>
        <end position="1222"/>
    </location>
</feature>
<keyword evidence="6" id="KW-0254">Endocytosis</keyword>
<feature type="region of interest" description="Disordered" evidence="10">
    <location>
        <begin position="1"/>
        <end position="51"/>
    </location>
</feature>
<evidence type="ECO:0000256" key="9">
    <source>
        <dbReference type="ARBA" id="ARBA00023136"/>
    </source>
</evidence>
<feature type="compositionally biased region" description="Acidic residues" evidence="10">
    <location>
        <begin position="135"/>
        <end position="150"/>
    </location>
</feature>
<evidence type="ECO:0000256" key="2">
    <source>
        <dbReference type="ARBA" id="ARBA00004496"/>
    </source>
</evidence>
<evidence type="ECO:0000259" key="12">
    <source>
        <dbReference type="PROSITE" id="PS51072"/>
    </source>
</evidence>
<feature type="domain" description="SHD" evidence="11">
    <location>
        <begin position="1321"/>
        <end position="1495"/>
    </location>
</feature>
<comment type="subcellular location">
    <subcellularLocation>
        <location evidence="2">Cytoplasm</location>
    </subcellularLocation>
    <subcellularLocation>
        <location evidence="1">Endomembrane system</location>
    </subcellularLocation>
</comment>
<dbReference type="GO" id="GO:0030131">
    <property type="term" value="C:clathrin adaptor complex"/>
    <property type="evidence" value="ECO:0007669"/>
    <property type="project" value="InterPro"/>
</dbReference>
<dbReference type="PROSITE" id="PS51072">
    <property type="entry name" value="MHD"/>
    <property type="match status" value="1"/>
</dbReference>
<evidence type="ECO:0000256" key="8">
    <source>
        <dbReference type="ARBA" id="ARBA00022927"/>
    </source>
</evidence>
<evidence type="ECO:0008006" key="15">
    <source>
        <dbReference type="Google" id="ProtNLM"/>
    </source>
</evidence>
<dbReference type="PANTHER" id="PTHR10529">
    <property type="entry name" value="AP COMPLEX SUBUNIT MU"/>
    <property type="match status" value="1"/>
</dbReference>
<dbReference type="PRINTS" id="PR00314">
    <property type="entry name" value="CLATHRINADPT"/>
</dbReference>
<evidence type="ECO:0000256" key="3">
    <source>
        <dbReference type="ARBA" id="ARBA00005579"/>
    </source>
</evidence>
<feature type="compositionally biased region" description="Polar residues" evidence="10">
    <location>
        <begin position="913"/>
        <end position="924"/>
    </location>
</feature>
<feature type="region of interest" description="Disordered" evidence="10">
    <location>
        <begin position="789"/>
        <end position="813"/>
    </location>
</feature>
<proteinExistence type="inferred from homology"/>
<dbReference type="Proteomes" id="UP000478052">
    <property type="component" value="Unassembled WGS sequence"/>
</dbReference>
<keyword evidence="9" id="KW-0472">Membrane</keyword>
<sequence length="1853" mass="207618">MLKIHKGLKKKKKNKKNKHKEEELFNEEELEKYRREHQEGKVAESEKEGQEEWQKFKAITAGIDDVLKKTQGDLDRIKTNSFFQRKPTQTELKAVEDKLEAEKRARLKEEARLQAEAEALTAAKAKEEAAACAPAEEESSSEESDTGDDIFDTSYVDVITSGEVKLAYIPESPTEESTEFDPFDTSIVDKVIQPNPSKKNKRYISLGCAVEVLSGKEVDINPEVFRSSAVRKRPKPVNLLLESFEESSSIPKLADDKPLKTLLDDDPDLPTDALPLTIVTPIEIKPQPIKKENTKTPEQDISQIINEFDSPLILSETTNTQLQLDDDIDDEFAALAAESLSKSPLPEDVDPFDTSFADHLVPAINNLTIESEQDNQQNNDKVAEKEFFETVRPLTLEHRDLLGGSTTDLSVIGHNPIEPHNPASETTHIDPFDTSIAESLLPGKGELKLLEKELLEDTKTICKKIIIEEDDDFDPRAEDIVRPAELNLKEKRVSIPKVTFALEKDLLTDDHHGELHVAKPLTPYYPQDQPNEDNFDIDPFDTSYVKHAPGEVELKLLESELVETEPKSTDILTEEEFIPHILHTPVEPEIAVPEEIDPFDTSFANDAVPINMANPFLIDDAASAFNESSNTFNPFVTNTSAESESHNDNPFFSTFGASNAVPDNTNPFLAFTQNPEPAQAVVDLLGINDSNDTSQTTLIDDASKMKPPPPRPAPPKRPPPRPTPPPPPSHEAKELILSVTGEMDATSSHLLDRLGKTPSPTPMRDLLTPSPTPTADLLGCEDLQPPINSQTSSVFDQPNINDLPSGSKPERPKFPPKIDFLMDDLLEDVPIQEGIHPEECLVKSRTPSITENPPLPVGSKPSSRKSSNEFILPVRRLSHDVTESRKIMPDLSKIADRRKSDIGHFAPILPSRKPTSQSDQSLLESKSETIIQEINEPEDKSCNEIIKNSPNSNLVPTEEIPDQKLKEETISAIPKEINSQWDEEKNGLDFDSQQQIDSSHQIETETSSNDTKLTPSATDLSPLELTEKENLSFNAFYVNTTLPTSESFPSVTDGDGIGEHVDIDAYDTKPIPPVPDPSPFQEVPTQESSFNAVFEVSEQTTNTPFEVQKPQQLDNTEPTVTKTVPEPFPENTSINTEPENHDAFDAFAAKFDDSQNDCNTSGGAFDAFGSVSGGAFDDSAMGFGNDDNFDSFLSTHQIPSAPQSTPAKVTRNNSGESLNENDFNVFIRPKTESDNTDQSAVPSIAPPPKVPTSLFQEGAPSRFNPFDQEPSETNYKNQATYSPQPIPQRTDSQETPPSPLFDEDVSQPLEEFPRVNYNGDGWAMELRQPNKKKITAHRFWKKIFVKITYQGENPVLQLYNTKDDKDPFQELPLQPSYSVSDIGAQQYDQYGKIFTVKLLYIFYKEKAGFRPGQVTKAERLTNKLSQFAAYAIQGDYQGVKEFGSDLKKLGLPVEHGAQTTTLLKLGSHNFEDMKQFSICIEEALFKLSAHRDRALNYKVEDVQITAIDELFVDQNSQGSVLKQIARVRLFFLAFMCGMPDVELGVNDLVRQGKEVVGRHDIIPVVTEEWIRLEGVEFHNCVQQDEYERTRTIKFKPPDACYIELMRFRVRPPKNRELPLQLKTTMCITGNKVELKGDVLVPGFTSRKLGQVPCEDVAIRFPIPECWIYLFRVEKHFRYGSVKSAHRRTGKVKGIDRFLGTMDNLEPHLIEVTSGEAKYEHHHRAVVWRMPRLPKEGQGAYTTHNLVCRMTLTSYDQVPEELDKYCYVEFTMPTTQVSHTTVRSVSIVNSEKDSPPEKYLRLMARHEYRVEIEHIHGQIEENPYLAATAMPRSTQQSSEAKLPPPPASDSDSSS</sequence>
<feature type="compositionally biased region" description="Polar residues" evidence="10">
    <location>
        <begin position="689"/>
        <end position="698"/>
    </location>
</feature>
<feature type="compositionally biased region" description="Polar residues" evidence="10">
    <location>
        <begin position="860"/>
        <end position="869"/>
    </location>
</feature>
<accession>A0A6G0ZKH7</accession>
<feature type="region of interest" description="Disordered" evidence="10">
    <location>
        <begin position="842"/>
        <end position="871"/>
    </location>
</feature>
<dbReference type="SUPFAM" id="SSF49447">
    <property type="entry name" value="Second domain of Mu2 adaptin subunit (ap50) of ap2 adaptor"/>
    <property type="match status" value="1"/>
</dbReference>
<feature type="domain" description="MHD" evidence="12">
    <location>
        <begin position="1499"/>
        <end position="1812"/>
    </location>
</feature>
<feature type="compositionally biased region" description="Polar residues" evidence="10">
    <location>
        <begin position="1004"/>
        <end position="1019"/>
    </location>
</feature>
<protein>
    <recommendedName>
        <fullName evidence="15">Protein stoned-B-like</fullName>
    </recommendedName>
</protein>
<dbReference type="Gene3D" id="2.60.40.1170">
    <property type="entry name" value="Mu homology domain, subdomain B"/>
    <property type="match status" value="1"/>
</dbReference>
<name>A0A6G0ZKH7_APHCR</name>
<evidence type="ECO:0000313" key="14">
    <source>
        <dbReference type="Proteomes" id="UP000478052"/>
    </source>
</evidence>
<dbReference type="InterPro" id="IPR050431">
    <property type="entry name" value="Adaptor_comp_med_subunit"/>
</dbReference>
<keyword evidence="5" id="KW-0963">Cytoplasm</keyword>
<feature type="compositionally biased region" description="Low complexity" evidence="10">
    <location>
        <begin position="1116"/>
        <end position="1125"/>
    </location>
</feature>